<dbReference type="FunFam" id="3.30.160.60:FF:000282">
    <property type="entry name" value="Zinc finger, matrin-type 2"/>
    <property type="match status" value="1"/>
</dbReference>
<protein>
    <submittedName>
        <fullName evidence="9">Zinc finger matrin-type protein 2-like protein</fullName>
    </submittedName>
</protein>
<comment type="caution">
    <text evidence="9">The sequence shown here is derived from an EMBL/GenBank/DDBJ whole genome shotgun (WGS) entry which is preliminary data.</text>
</comment>
<gene>
    <name evidence="9" type="ORF">B4U79_04524</name>
</gene>
<proteinExistence type="predicted"/>
<dbReference type="GO" id="GO:0008270">
    <property type="term" value="F:zinc ion binding"/>
    <property type="evidence" value="ECO:0007669"/>
    <property type="project" value="UniProtKB-KW"/>
</dbReference>
<evidence type="ECO:0000256" key="3">
    <source>
        <dbReference type="ARBA" id="ARBA00022771"/>
    </source>
</evidence>
<accession>A0A443RGN0</accession>
<dbReference type="Gene3D" id="3.30.160.60">
    <property type="entry name" value="Classic Zinc Finger"/>
    <property type="match status" value="1"/>
</dbReference>
<dbReference type="PANTHER" id="PTHR45986:SF1">
    <property type="entry name" value="ZINC FINGER MATRIN-TYPE PROTEIN 2"/>
    <property type="match status" value="1"/>
</dbReference>
<dbReference type="InterPro" id="IPR003604">
    <property type="entry name" value="Matrin/U1-like-C_Znf_C2H2"/>
</dbReference>
<dbReference type="InterPro" id="IPR022755">
    <property type="entry name" value="Znf_C2H2_jaz"/>
</dbReference>
<name>A0A443RGN0_9ACAR</name>
<feature type="region of interest" description="Disordered" evidence="7">
    <location>
        <begin position="141"/>
        <end position="162"/>
    </location>
</feature>
<keyword evidence="3" id="KW-0863">Zinc-finger</keyword>
<evidence type="ECO:0000313" key="10">
    <source>
        <dbReference type="Proteomes" id="UP000285301"/>
    </source>
</evidence>
<dbReference type="STRING" id="1965070.A0A443RGN0"/>
<reference evidence="9 10" key="1">
    <citation type="journal article" date="2018" name="Gigascience">
        <title>Genomes of trombidid mites reveal novel predicted allergens and laterally-transferred genes associated with secondary metabolism.</title>
        <authorList>
            <person name="Dong X."/>
            <person name="Chaisiri K."/>
            <person name="Xia D."/>
            <person name="Armstrong S.D."/>
            <person name="Fang Y."/>
            <person name="Donnelly M.J."/>
            <person name="Kadowaki T."/>
            <person name="McGarry J.W."/>
            <person name="Darby A.C."/>
            <person name="Makepeace B.L."/>
        </authorList>
    </citation>
    <scope>NUCLEOTIDE SEQUENCE [LARGE SCALE GENOMIC DNA]</scope>
    <source>
        <strain evidence="9">UoL-WK</strain>
    </source>
</reference>
<keyword evidence="4" id="KW-0862">Zinc</keyword>
<dbReference type="InterPro" id="IPR036236">
    <property type="entry name" value="Znf_C2H2_sf"/>
</dbReference>
<dbReference type="SMART" id="SM00451">
    <property type="entry name" value="ZnF_U1"/>
    <property type="match status" value="1"/>
</dbReference>
<dbReference type="GO" id="GO:0005681">
    <property type="term" value="C:spliceosomal complex"/>
    <property type="evidence" value="ECO:0007669"/>
    <property type="project" value="InterPro"/>
</dbReference>
<dbReference type="InterPro" id="IPR000690">
    <property type="entry name" value="Matrin/U1-C_Znf_C2H2"/>
</dbReference>
<evidence type="ECO:0000256" key="1">
    <source>
        <dbReference type="ARBA" id="ARBA00004123"/>
    </source>
</evidence>
<keyword evidence="5" id="KW-0238">DNA-binding</keyword>
<evidence type="ECO:0000256" key="7">
    <source>
        <dbReference type="SAM" id="MobiDB-lite"/>
    </source>
</evidence>
<dbReference type="InterPro" id="IPR040107">
    <property type="entry name" value="Snu23"/>
</dbReference>
<keyword evidence="2" id="KW-0479">Metal-binding</keyword>
<sequence length="279" mass="31324">MESTAESSVEKSKANESEEKKEAPKQRANLKPRDYKVDLESKLGKTVVISKATPSSQAGGFYCDVCDCVVKDSINYLDHINGKKHQRNLGMSMRIKPSTLEEVKNRFEYNKQKREEKKKEYDIQERMRELKEEEERLKEYKREKRKKRKRKEEDEGAIKLTTNSSRENKVELSYSQANFESKLLRAIANACSNDNGHVTSHVNSFSLTRPNCIAMSSSSAADPELVVGAGLVGANFFGDDDGIVRVGLSNAFSFTDSAVGDAIVLEEEESSFCLPTKAS</sequence>
<evidence type="ECO:0000256" key="2">
    <source>
        <dbReference type="ARBA" id="ARBA00022723"/>
    </source>
</evidence>
<evidence type="ECO:0000256" key="6">
    <source>
        <dbReference type="ARBA" id="ARBA00023242"/>
    </source>
</evidence>
<dbReference type="Proteomes" id="UP000285301">
    <property type="component" value="Unassembled WGS sequence"/>
</dbReference>
<evidence type="ECO:0000256" key="4">
    <source>
        <dbReference type="ARBA" id="ARBA00022833"/>
    </source>
</evidence>
<feature type="compositionally biased region" description="Basic and acidic residues" evidence="7">
    <location>
        <begin position="8"/>
        <end position="34"/>
    </location>
</feature>
<dbReference type="PANTHER" id="PTHR45986">
    <property type="entry name" value="ZINC FINGER MATRIN-TYPE PROTEIN 2"/>
    <property type="match status" value="1"/>
</dbReference>
<feature type="region of interest" description="Disordered" evidence="7">
    <location>
        <begin position="1"/>
        <end position="34"/>
    </location>
</feature>
<keyword evidence="10" id="KW-1185">Reference proteome</keyword>
<dbReference type="GO" id="GO:0003677">
    <property type="term" value="F:DNA binding"/>
    <property type="evidence" value="ECO:0007669"/>
    <property type="project" value="UniProtKB-KW"/>
</dbReference>
<dbReference type="SUPFAM" id="SSF57667">
    <property type="entry name" value="beta-beta-alpha zinc fingers"/>
    <property type="match status" value="1"/>
</dbReference>
<dbReference type="Pfam" id="PF12171">
    <property type="entry name" value="zf-C2H2_jaz"/>
    <property type="match status" value="1"/>
</dbReference>
<dbReference type="EMBL" id="NCKU01000721">
    <property type="protein sequence ID" value="RWS14439.1"/>
    <property type="molecule type" value="Genomic_DNA"/>
</dbReference>
<evidence type="ECO:0000313" key="9">
    <source>
        <dbReference type="EMBL" id="RWS14439.1"/>
    </source>
</evidence>
<dbReference type="OrthoDB" id="30343at2759"/>
<comment type="subcellular location">
    <subcellularLocation>
        <location evidence="1">Nucleus</location>
    </subcellularLocation>
</comment>
<dbReference type="GO" id="GO:0000398">
    <property type="term" value="P:mRNA splicing, via spliceosome"/>
    <property type="evidence" value="ECO:0007669"/>
    <property type="project" value="InterPro"/>
</dbReference>
<keyword evidence="6" id="KW-0539">Nucleus</keyword>
<dbReference type="PROSITE" id="PS50171">
    <property type="entry name" value="ZF_MATRIN"/>
    <property type="match status" value="1"/>
</dbReference>
<evidence type="ECO:0000256" key="5">
    <source>
        <dbReference type="ARBA" id="ARBA00023125"/>
    </source>
</evidence>
<feature type="domain" description="Matrin-type" evidence="8">
    <location>
        <begin position="61"/>
        <end position="91"/>
    </location>
</feature>
<dbReference type="GO" id="GO:0046540">
    <property type="term" value="C:U4/U6 x U5 tri-snRNP complex"/>
    <property type="evidence" value="ECO:0007669"/>
    <property type="project" value="TreeGrafter"/>
</dbReference>
<evidence type="ECO:0000259" key="8">
    <source>
        <dbReference type="PROSITE" id="PS50171"/>
    </source>
</evidence>
<organism evidence="9 10">
    <name type="scientific">Dinothrombium tinctorium</name>
    <dbReference type="NCBI Taxonomy" id="1965070"/>
    <lineage>
        <taxon>Eukaryota</taxon>
        <taxon>Metazoa</taxon>
        <taxon>Ecdysozoa</taxon>
        <taxon>Arthropoda</taxon>
        <taxon>Chelicerata</taxon>
        <taxon>Arachnida</taxon>
        <taxon>Acari</taxon>
        <taxon>Acariformes</taxon>
        <taxon>Trombidiformes</taxon>
        <taxon>Prostigmata</taxon>
        <taxon>Anystina</taxon>
        <taxon>Parasitengona</taxon>
        <taxon>Trombidioidea</taxon>
        <taxon>Trombidiidae</taxon>
        <taxon>Dinothrombium</taxon>
    </lineage>
</organism>
<dbReference type="AlphaFoldDB" id="A0A443RGN0"/>